<keyword evidence="3" id="KW-1185">Reference proteome</keyword>
<dbReference type="PANTHER" id="PTHR40082:SF1">
    <property type="entry name" value="BLR5956 PROTEIN"/>
    <property type="match status" value="1"/>
</dbReference>
<name>A0A0M4GDD0_9BACI</name>
<dbReference type="OrthoDB" id="9775656at2"/>
<dbReference type="NCBIfam" id="NF004584">
    <property type="entry name" value="PRK05928.2-1"/>
    <property type="match status" value="1"/>
</dbReference>
<dbReference type="SUPFAM" id="SSF69618">
    <property type="entry name" value="HemD-like"/>
    <property type="match status" value="1"/>
</dbReference>
<dbReference type="Pfam" id="PF02602">
    <property type="entry name" value="HEM4"/>
    <property type="match status" value="1"/>
</dbReference>
<dbReference type="GO" id="GO:0006780">
    <property type="term" value="P:uroporphyrinogen III biosynthetic process"/>
    <property type="evidence" value="ECO:0007669"/>
    <property type="project" value="InterPro"/>
</dbReference>
<sequence>MKRLEGIRIALAGKRKSEDLSKLVKNLGGIPLIRPAQGTVFLDDSNLEKDVRHLVKGSYDWFILTTGVGTETLYKTAEKLGLADEFIQAISRAKVAARGYKTVNMLKRFGIAPDVRDDDGSTAGLVRALSSHDLKGAKVALQLHGDPAPKLVHFLEEQQAEYKEVLPYQHIPPEPEVLEQLLDEILNGKVDAVNFTSAPQGRFLFSFAKEKGVFQELMDAFSKDVVAVAVGKVTAAALKDEGIERIVIPQEERMGSAIIALEHYYKEKTTK</sequence>
<protein>
    <submittedName>
        <fullName evidence="2">Uroporphyrinogen-III synthase</fullName>
    </submittedName>
</protein>
<reference evidence="2 3" key="2">
    <citation type="journal article" date="2016" name="Int. J. Syst. Evol. Microbiol.">
        <title>Bacillus gobiensis sp. nov., isolated from a soil sample.</title>
        <authorList>
            <person name="Liu B."/>
            <person name="Liu G.H."/>
            <person name="Cetin S."/>
            <person name="Schumann P."/>
            <person name="Pan Z.Z."/>
            <person name="Chen Q.Q."/>
        </authorList>
    </citation>
    <scope>NUCLEOTIDE SEQUENCE [LARGE SCALE GENOMIC DNA]</scope>
    <source>
        <strain evidence="2 3">FJAT-4402</strain>
    </source>
</reference>
<evidence type="ECO:0000313" key="2">
    <source>
        <dbReference type="EMBL" id="ALC84070.1"/>
    </source>
</evidence>
<dbReference type="RefSeq" id="WP_053605956.1">
    <property type="nucleotide sequence ID" value="NZ_CP012600.1"/>
</dbReference>
<dbReference type="InterPro" id="IPR039793">
    <property type="entry name" value="UROS/Hem4"/>
</dbReference>
<dbReference type="PATRIC" id="fig|1441095.3.peg.556"/>
<dbReference type="PANTHER" id="PTHR40082">
    <property type="entry name" value="BLR5956 PROTEIN"/>
    <property type="match status" value="1"/>
</dbReference>
<dbReference type="STRING" id="1441095.AM592_02560"/>
<dbReference type="AlphaFoldDB" id="A0A0M4GDD0"/>
<dbReference type="Gene3D" id="3.40.50.10090">
    <property type="match status" value="2"/>
</dbReference>
<dbReference type="Proteomes" id="UP000067625">
    <property type="component" value="Chromosome"/>
</dbReference>
<evidence type="ECO:0000259" key="1">
    <source>
        <dbReference type="Pfam" id="PF02602"/>
    </source>
</evidence>
<proteinExistence type="predicted"/>
<dbReference type="EMBL" id="CP012600">
    <property type="protein sequence ID" value="ALC84070.1"/>
    <property type="molecule type" value="Genomic_DNA"/>
</dbReference>
<dbReference type="CDD" id="cd06578">
    <property type="entry name" value="HemD"/>
    <property type="match status" value="1"/>
</dbReference>
<dbReference type="InterPro" id="IPR036108">
    <property type="entry name" value="4pyrrol_syn_uPrphyn_synt_sf"/>
</dbReference>
<organism evidence="2 3">
    <name type="scientific">Bacillus gobiensis</name>
    <dbReference type="NCBI Taxonomy" id="1441095"/>
    <lineage>
        <taxon>Bacteria</taxon>
        <taxon>Bacillati</taxon>
        <taxon>Bacillota</taxon>
        <taxon>Bacilli</taxon>
        <taxon>Bacillales</taxon>
        <taxon>Bacillaceae</taxon>
        <taxon>Bacillus</taxon>
    </lineage>
</organism>
<gene>
    <name evidence="2" type="ORF">AM592_02560</name>
</gene>
<dbReference type="InterPro" id="IPR003754">
    <property type="entry name" value="4pyrrol_synth_uPrphyn_synth"/>
</dbReference>
<dbReference type="GO" id="GO:0004852">
    <property type="term" value="F:uroporphyrinogen-III synthase activity"/>
    <property type="evidence" value="ECO:0007669"/>
    <property type="project" value="InterPro"/>
</dbReference>
<accession>A0A0M4GDD0</accession>
<reference evidence="3" key="1">
    <citation type="submission" date="2015-08" db="EMBL/GenBank/DDBJ databases">
        <title>Genome sequencing project for genomic taxonomy and phylogenomics of Bacillus-like bacteria.</title>
        <authorList>
            <person name="Liu B."/>
            <person name="Wang J."/>
            <person name="Zhu Y."/>
            <person name="Liu G."/>
            <person name="Chen Q."/>
            <person name="Chen Z."/>
            <person name="Lan J."/>
            <person name="Che J."/>
            <person name="Ge C."/>
            <person name="Shi H."/>
            <person name="Pan Z."/>
            <person name="Liu X."/>
        </authorList>
    </citation>
    <scope>NUCLEOTIDE SEQUENCE [LARGE SCALE GENOMIC DNA]</scope>
    <source>
        <strain evidence="3">FJAT-4402</strain>
    </source>
</reference>
<evidence type="ECO:0000313" key="3">
    <source>
        <dbReference type="Proteomes" id="UP000067625"/>
    </source>
</evidence>
<feature type="domain" description="Tetrapyrrole biosynthesis uroporphyrinogen III synthase" evidence="1">
    <location>
        <begin position="19"/>
        <end position="258"/>
    </location>
</feature>